<proteinExistence type="predicted"/>
<protein>
    <submittedName>
        <fullName evidence="1">Uncharacterized protein</fullName>
    </submittedName>
</protein>
<organism evidence="1 2">
    <name type="scientific">Vaccinium darrowii</name>
    <dbReference type="NCBI Taxonomy" id="229202"/>
    <lineage>
        <taxon>Eukaryota</taxon>
        <taxon>Viridiplantae</taxon>
        <taxon>Streptophyta</taxon>
        <taxon>Embryophyta</taxon>
        <taxon>Tracheophyta</taxon>
        <taxon>Spermatophyta</taxon>
        <taxon>Magnoliopsida</taxon>
        <taxon>eudicotyledons</taxon>
        <taxon>Gunneridae</taxon>
        <taxon>Pentapetalae</taxon>
        <taxon>asterids</taxon>
        <taxon>Ericales</taxon>
        <taxon>Ericaceae</taxon>
        <taxon>Vaccinioideae</taxon>
        <taxon>Vaccinieae</taxon>
        <taxon>Vaccinium</taxon>
    </lineage>
</organism>
<evidence type="ECO:0000313" key="2">
    <source>
        <dbReference type="Proteomes" id="UP000828048"/>
    </source>
</evidence>
<sequence length="638" mass="72069">MKTDFGCNPKMEHFSCVVDLLARAGWLEDVVGFITKMPIEPDKSIWGVVLSASKAQQDIHFAMLASEHLVHLEPNYAGHYVTLVNMYATAGRWDEAVQDTTAMVQQAIQYIEETSDIESKIQLIWTLNSVAAGKVYVEIREQVKLAKIKEDQWQIKIELCGFGRLGDLGRFPPPPSTTIPTTAADHTASNSGKKGTTLKVIYMMEVQDLRQWPIDDTVLVLQQGHRSRAGRGPRESATITIRYCEREFRALAPPSAPIVELVRHARFFGLLNMQYMQLDLALLTALVERWRPETPTFHFTSVEATVTLQDVEIITGLSVDGRPVTGSTDLNWEQMVWDLLGLELKDTEGRRGNKVTLQWLRRHFNGQVQETDTQVQIEQKARGYIMQLIGGMLVPDESSGRVHLCCLELLRDLRAVGQYSWGSAGLGTLYRGLCQILKMQEASLSCFKWDDKFHSPNLATHVVGHYRHSLDMQKPDEVISQPYKDGLIELLPPFCSAGRNIWRAKVPFINFNIVEMHQPESHATVWISTVATRTLSCSRPFARSEPDIVGAYPDEDEYVTWYKRITVTFVSQMSASLDKAMNLFRSLITTDESKRVHAVGRQGLMCIVAQEKFLRKEPPVHGVWSPPAVVEEDEGVED</sequence>
<keyword evidence="2" id="KW-1185">Reference proteome</keyword>
<dbReference type="Proteomes" id="UP000828048">
    <property type="component" value="Chromosome 9"/>
</dbReference>
<accession>A0ACB7ZPJ7</accession>
<gene>
    <name evidence="1" type="ORF">Vadar_033030</name>
</gene>
<dbReference type="EMBL" id="CM037159">
    <property type="protein sequence ID" value="KAH7867414.1"/>
    <property type="molecule type" value="Genomic_DNA"/>
</dbReference>
<comment type="caution">
    <text evidence="1">The sequence shown here is derived from an EMBL/GenBank/DDBJ whole genome shotgun (WGS) entry which is preliminary data.</text>
</comment>
<reference evidence="1 2" key="1">
    <citation type="journal article" date="2021" name="Hortic Res">
        <title>High-quality reference genome and annotation aids understanding of berry development for evergreen blueberry (Vaccinium darrowii).</title>
        <authorList>
            <person name="Yu J."/>
            <person name="Hulse-Kemp A.M."/>
            <person name="Babiker E."/>
            <person name="Staton M."/>
        </authorList>
    </citation>
    <scope>NUCLEOTIDE SEQUENCE [LARGE SCALE GENOMIC DNA]</scope>
    <source>
        <strain evidence="2">cv. NJ 8807/NJ 8810</strain>
        <tissue evidence="1">Young leaf</tissue>
    </source>
</reference>
<name>A0ACB7ZPJ7_9ERIC</name>
<evidence type="ECO:0000313" key="1">
    <source>
        <dbReference type="EMBL" id="KAH7867414.1"/>
    </source>
</evidence>